<dbReference type="InParanoid" id="K1X1X6"/>
<evidence type="ECO:0000313" key="2">
    <source>
        <dbReference type="EMBL" id="EKD14808.1"/>
    </source>
</evidence>
<sequence length="351" mass="39439">MPLNYHSENNDSATARKRRRRLREGSYRHRVCLWHRARNRSSLPRPSYLDSSNLLPKILLLPRYYEDGVSAILPVIQYAKIDDQRDHERCHFRRGDLLPGGECDQAIRICVSKLGAHAHDPRRPPLHEKQAARLHHQRGPQNCRCRYRPGLHDEPAWPARRDEAYGAVVIDRELQIEHRNITPHIFHQGHLSRQPPPIVERPRPATKARAQAATVVGREERGGSEEPGLEVDGGGEIGVDLSVDGGVEAARDWGLEGDVGGGGDACEECKEMAYTTRSRCWDTWVLSYSWAIGKGVHEFASVDQVGGASRESGKRGAGACSTLKAALHFELNLLLCGESGRCWFWQVRVHC</sequence>
<feature type="compositionally biased region" description="Polar residues" evidence="1">
    <location>
        <begin position="1"/>
        <end position="13"/>
    </location>
</feature>
<dbReference type="EMBL" id="JH921444">
    <property type="protein sequence ID" value="EKD14808.1"/>
    <property type="molecule type" value="Genomic_DNA"/>
</dbReference>
<accession>K1X1X6</accession>
<feature type="region of interest" description="Disordered" evidence="1">
    <location>
        <begin position="216"/>
        <end position="236"/>
    </location>
</feature>
<dbReference type="AlphaFoldDB" id="K1X1X6"/>
<organism evidence="2 3">
    <name type="scientific">Marssonina brunnea f. sp. multigermtubi (strain MB_m1)</name>
    <name type="common">Marssonina leaf spot fungus</name>
    <dbReference type="NCBI Taxonomy" id="1072389"/>
    <lineage>
        <taxon>Eukaryota</taxon>
        <taxon>Fungi</taxon>
        <taxon>Dikarya</taxon>
        <taxon>Ascomycota</taxon>
        <taxon>Pezizomycotina</taxon>
        <taxon>Leotiomycetes</taxon>
        <taxon>Helotiales</taxon>
        <taxon>Drepanopezizaceae</taxon>
        <taxon>Drepanopeziza</taxon>
    </lineage>
</organism>
<gene>
    <name evidence="2" type="ORF">MBM_07019</name>
</gene>
<reference evidence="2" key="1">
    <citation type="journal article" date="2012" name="BMC Genomics">
        <title>Sequencing the genome of Marssonina brunnea reveals fungus-poplar co-evolution.</title>
        <authorList>
            <person name="Zhu S."/>
            <person name="Cao Y.-Z."/>
            <person name="Jiang C."/>
            <person name="Tan B.-Y."/>
            <person name="Wang Z."/>
            <person name="Feng S."/>
            <person name="Zhang L."/>
            <person name="Su X.-H."/>
            <person name="Brejova B."/>
            <person name="Vinar T."/>
            <person name="Xu M."/>
            <person name="Wang M.-X."/>
            <person name="Zhang S.-G."/>
            <person name="Huang M.-R."/>
            <person name="Wu R."/>
            <person name="Zhou Y."/>
        </authorList>
    </citation>
    <scope>NUCLEOTIDE SEQUENCE [LARGE SCALE GENOMIC DNA]</scope>
    <source>
        <strain evidence="2">MB_m1</strain>
    </source>
</reference>
<dbReference type="Proteomes" id="UP000006753">
    <property type="component" value="Unassembled WGS sequence"/>
</dbReference>
<dbReference type="KEGG" id="mbe:MBM_07019"/>
<dbReference type="OrthoDB" id="37659at2759"/>
<keyword evidence="3" id="KW-1185">Reference proteome</keyword>
<name>K1X1X6_MARBU</name>
<evidence type="ECO:0000256" key="1">
    <source>
        <dbReference type="SAM" id="MobiDB-lite"/>
    </source>
</evidence>
<feature type="region of interest" description="Disordered" evidence="1">
    <location>
        <begin position="1"/>
        <end position="22"/>
    </location>
</feature>
<evidence type="ECO:0000313" key="3">
    <source>
        <dbReference type="Proteomes" id="UP000006753"/>
    </source>
</evidence>
<dbReference type="HOGENOM" id="CLU_790064_0_0_1"/>
<proteinExistence type="predicted"/>
<protein>
    <submittedName>
        <fullName evidence="2">Uncharacterized protein</fullName>
    </submittedName>
</protein>